<gene>
    <name evidence="2" type="ORF">MtrunA17_Chr6g0470121</name>
</gene>
<comment type="caution">
    <text evidence="2">The sequence shown here is derived from an EMBL/GenBank/DDBJ whole genome shotgun (WGS) entry which is preliminary data.</text>
</comment>
<reference evidence="2" key="1">
    <citation type="journal article" date="2018" name="Nat. Plants">
        <title>Whole-genome landscape of Medicago truncatula symbiotic genes.</title>
        <authorList>
            <person name="Pecrix Y."/>
            <person name="Gamas P."/>
            <person name="Carrere S."/>
        </authorList>
    </citation>
    <scope>NUCLEOTIDE SEQUENCE</scope>
    <source>
        <tissue evidence="2">Leaves</tissue>
    </source>
</reference>
<evidence type="ECO:0000259" key="1">
    <source>
        <dbReference type="Pfam" id="PF03078"/>
    </source>
</evidence>
<dbReference type="Pfam" id="PF03078">
    <property type="entry name" value="ATHILA"/>
    <property type="match status" value="1"/>
</dbReference>
<dbReference type="Gramene" id="rna36032">
    <property type="protein sequence ID" value="RHN51569.1"/>
    <property type="gene ID" value="gene36032"/>
</dbReference>
<dbReference type="Proteomes" id="UP000265566">
    <property type="component" value="Chromosome 6"/>
</dbReference>
<name>A0A396HE19_MEDTR</name>
<sequence length="294" mass="34595">MKISPEFLSSIIFTKDRMNFDNPNHRISFRLMNIDYEMSLQHFCDEMSFANTGFIHDSWDQSLKPVDYQPATFWEHITNLRQFNTRSNKASHIHNPVLRYLQRVMTCTIWGRTELRNTRTDELFMSWAMLNNHLVNTCFYLLDYLSHEGNRFDSTGEIVVGGIITYIARQLGVGEDQGITKIEGNNRLNIKTLIFMNFIKPHPPMSYALKLNVPILIILSNPSRTNTEVEENLFMLLMIHRYMKNTIMKARKMHIFTKKRKVHNCTMMRSTMTMMPDKQMKMQDGHGCIPRTRG</sequence>
<dbReference type="EMBL" id="PSQE01000006">
    <property type="protein sequence ID" value="RHN51569.1"/>
    <property type="molecule type" value="Genomic_DNA"/>
</dbReference>
<feature type="domain" description="Arabidopsis retrotransposon Orf1 C-terminal" evidence="1">
    <location>
        <begin position="27"/>
        <end position="125"/>
    </location>
</feature>
<evidence type="ECO:0000313" key="2">
    <source>
        <dbReference type="EMBL" id="RHN51569.1"/>
    </source>
</evidence>
<dbReference type="AlphaFoldDB" id="A0A396HE19"/>
<dbReference type="InterPro" id="IPR004312">
    <property type="entry name" value="ATHILA_Orf1_C"/>
</dbReference>
<proteinExistence type="predicted"/>
<protein>
    <recommendedName>
        <fullName evidence="1">Arabidopsis retrotransposon Orf1 C-terminal domain-containing protein</fullName>
    </recommendedName>
</protein>
<organism evidence="2">
    <name type="scientific">Medicago truncatula</name>
    <name type="common">Barrel medic</name>
    <name type="synonym">Medicago tribuloides</name>
    <dbReference type="NCBI Taxonomy" id="3880"/>
    <lineage>
        <taxon>Eukaryota</taxon>
        <taxon>Viridiplantae</taxon>
        <taxon>Streptophyta</taxon>
        <taxon>Embryophyta</taxon>
        <taxon>Tracheophyta</taxon>
        <taxon>Spermatophyta</taxon>
        <taxon>Magnoliopsida</taxon>
        <taxon>eudicotyledons</taxon>
        <taxon>Gunneridae</taxon>
        <taxon>Pentapetalae</taxon>
        <taxon>rosids</taxon>
        <taxon>fabids</taxon>
        <taxon>Fabales</taxon>
        <taxon>Fabaceae</taxon>
        <taxon>Papilionoideae</taxon>
        <taxon>50 kb inversion clade</taxon>
        <taxon>NPAAA clade</taxon>
        <taxon>Hologalegina</taxon>
        <taxon>IRL clade</taxon>
        <taxon>Trifolieae</taxon>
        <taxon>Medicago</taxon>
    </lineage>
</organism>
<accession>A0A396HE19</accession>